<gene>
    <name evidence="2" type="ORF">KEM09_21195</name>
</gene>
<keyword evidence="1" id="KW-0472">Membrane</keyword>
<reference evidence="2 3" key="1">
    <citation type="journal article" date="2014" name="Int. J. Syst. Evol. Microbiol.">
        <title>Carboxylicivirga gen. nov. in the family Marinilabiliaceae with two novel species, Carboxylicivirga mesophila sp. nov. and Carboxylicivirga taeanensis sp. nov., and reclassification of Cytophaga fermentans as Saccharicrinis fermentans gen. nov., comb. nov.</title>
        <authorList>
            <person name="Yang S.H."/>
            <person name="Seo H.S."/>
            <person name="Woo J.H."/>
            <person name="Oh H.M."/>
            <person name="Jang H."/>
            <person name="Lee J.H."/>
            <person name="Kim S.J."/>
            <person name="Kwon K.K."/>
        </authorList>
    </citation>
    <scope>NUCLEOTIDE SEQUENCE [LARGE SCALE GENOMIC DNA]</scope>
    <source>
        <strain evidence="2 3">JCM 18290</strain>
    </source>
</reference>
<evidence type="ECO:0000313" key="2">
    <source>
        <dbReference type="EMBL" id="MBS2213938.1"/>
    </source>
</evidence>
<proteinExistence type="predicted"/>
<comment type="caution">
    <text evidence="2">The sequence shown here is derived from an EMBL/GenBank/DDBJ whole genome shotgun (WGS) entry which is preliminary data.</text>
</comment>
<sequence length="53" mass="6031">MHILMLIKDGVELMSGQWLVVSSWVEGRVAGFGLLVAGCWFWVFFGAEENREE</sequence>
<evidence type="ECO:0000313" key="3">
    <source>
        <dbReference type="Proteomes" id="UP000721861"/>
    </source>
</evidence>
<evidence type="ECO:0000256" key="1">
    <source>
        <dbReference type="SAM" id="Phobius"/>
    </source>
</evidence>
<dbReference type="EMBL" id="JAGUCN010000040">
    <property type="protein sequence ID" value="MBS2213938.1"/>
    <property type="molecule type" value="Genomic_DNA"/>
</dbReference>
<organism evidence="2 3">
    <name type="scientific">Carboxylicivirga mesophila</name>
    <dbReference type="NCBI Taxonomy" id="1166478"/>
    <lineage>
        <taxon>Bacteria</taxon>
        <taxon>Pseudomonadati</taxon>
        <taxon>Bacteroidota</taxon>
        <taxon>Bacteroidia</taxon>
        <taxon>Marinilabiliales</taxon>
        <taxon>Marinilabiliaceae</taxon>
        <taxon>Carboxylicivirga</taxon>
    </lineage>
</organism>
<name>A0ABS5KI73_9BACT</name>
<keyword evidence="1" id="KW-1133">Transmembrane helix</keyword>
<accession>A0ABS5KI73</accession>
<keyword evidence="1" id="KW-0812">Transmembrane</keyword>
<dbReference type="Proteomes" id="UP000721861">
    <property type="component" value="Unassembled WGS sequence"/>
</dbReference>
<keyword evidence="3" id="KW-1185">Reference proteome</keyword>
<protein>
    <submittedName>
        <fullName evidence="2">Uncharacterized protein</fullName>
    </submittedName>
</protein>
<feature type="transmembrane region" description="Helical" evidence="1">
    <location>
        <begin position="29"/>
        <end position="47"/>
    </location>
</feature>